<sequence length="210" mass="22869">MAKAAIASPWKNETERKTERALKREAVLAAAAHVFSERGYHRASLDEVAQVLNVTKPTLYYYFKNKEAMLFACIQHGLDMLEAADGAAETPEDSDGMAHLVAYLEGYAAVIETDFGRCAVRISDSELSEGSRQKVRRVKGVIDRKIRQLVSAGIADGSIASSDPKITAFALAGALNSIGQWHPQASGPADKKLIDEYINLLLKGLAPRRP</sequence>
<evidence type="ECO:0000313" key="8">
    <source>
        <dbReference type="Proteomes" id="UP000006377"/>
    </source>
</evidence>
<dbReference type="Pfam" id="PF00440">
    <property type="entry name" value="TetR_N"/>
    <property type="match status" value="1"/>
</dbReference>
<dbReference type="KEGG" id="pla:Plav_0153"/>
<evidence type="ECO:0000313" key="7">
    <source>
        <dbReference type="EMBL" id="ABS61776.1"/>
    </source>
</evidence>
<keyword evidence="2" id="KW-0805">Transcription regulation</keyword>
<name>A7HPE3_PARL1</name>
<dbReference type="Proteomes" id="UP000006377">
    <property type="component" value="Chromosome"/>
</dbReference>
<evidence type="ECO:0000256" key="2">
    <source>
        <dbReference type="ARBA" id="ARBA00023015"/>
    </source>
</evidence>
<dbReference type="SUPFAM" id="SSF46689">
    <property type="entry name" value="Homeodomain-like"/>
    <property type="match status" value="1"/>
</dbReference>
<dbReference type="OrthoDB" id="9779746at2"/>
<dbReference type="STRING" id="402881.Plav_0153"/>
<keyword evidence="3 5" id="KW-0238">DNA-binding</keyword>
<dbReference type="InterPro" id="IPR001647">
    <property type="entry name" value="HTH_TetR"/>
</dbReference>
<dbReference type="PANTHER" id="PTHR30055:SF175">
    <property type="entry name" value="HTH-TYPE TRANSCRIPTIONAL REPRESSOR KSTR2"/>
    <property type="match status" value="1"/>
</dbReference>
<gene>
    <name evidence="7" type="ordered locus">Plav_0153</name>
</gene>
<keyword evidence="1" id="KW-0678">Repressor</keyword>
<evidence type="ECO:0000259" key="6">
    <source>
        <dbReference type="PROSITE" id="PS50977"/>
    </source>
</evidence>
<dbReference type="SUPFAM" id="SSF48498">
    <property type="entry name" value="Tetracyclin repressor-like, C-terminal domain"/>
    <property type="match status" value="1"/>
</dbReference>
<dbReference type="InterPro" id="IPR041490">
    <property type="entry name" value="KstR2_TetR_C"/>
</dbReference>
<dbReference type="GO" id="GO:0003700">
    <property type="term" value="F:DNA-binding transcription factor activity"/>
    <property type="evidence" value="ECO:0007669"/>
    <property type="project" value="TreeGrafter"/>
</dbReference>
<dbReference type="InterPro" id="IPR050109">
    <property type="entry name" value="HTH-type_TetR-like_transc_reg"/>
</dbReference>
<protein>
    <submittedName>
        <fullName evidence="7">Transcriptional regulator, TetR family</fullName>
    </submittedName>
</protein>
<evidence type="ECO:0000256" key="1">
    <source>
        <dbReference type="ARBA" id="ARBA00022491"/>
    </source>
</evidence>
<keyword evidence="4" id="KW-0804">Transcription</keyword>
<evidence type="ECO:0000256" key="4">
    <source>
        <dbReference type="ARBA" id="ARBA00023163"/>
    </source>
</evidence>
<dbReference type="Gene3D" id="1.10.357.10">
    <property type="entry name" value="Tetracycline Repressor, domain 2"/>
    <property type="match status" value="1"/>
</dbReference>
<reference evidence="7 8" key="1">
    <citation type="journal article" date="2011" name="Stand. Genomic Sci.">
        <title>Complete genome sequence of Parvibaculum lavamentivorans type strain (DS-1(T)).</title>
        <authorList>
            <person name="Schleheck D."/>
            <person name="Weiss M."/>
            <person name="Pitluck S."/>
            <person name="Bruce D."/>
            <person name="Land M.L."/>
            <person name="Han S."/>
            <person name="Saunders E."/>
            <person name="Tapia R."/>
            <person name="Detter C."/>
            <person name="Brettin T."/>
            <person name="Han J."/>
            <person name="Woyke T."/>
            <person name="Goodwin L."/>
            <person name="Pennacchio L."/>
            <person name="Nolan M."/>
            <person name="Cook A.M."/>
            <person name="Kjelleberg S."/>
            <person name="Thomas T."/>
        </authorList>
    </citation>
    <scope>NUCLEOTIDE SEQUENCE [LARGE SCALE GENOMIC DNA]</scope>
    <source>
        <strain evidence="8">DS-1 / DSM 13023 / NCIMB 13966</strain>
    </source>
</reference>
<dbReference type="RefSeq" id="WP_011995067.1">
    <property type="nucleotide sequence ID" value="NC_009719.1"/>
</dbReference>
<dbReference type="InterPro" id="IPR036271">
    <property type="entry name" value="Tet_transcr_reg_TetR-rel_C_sf"/>
</dbReference>
<dbReference type="GO" id="GO:0000976">
    <property type="term" value="F:transcription cis-regulatory region binding"/>
    <property type="evidence" value="ECO:0007669"/>
    <property type="project" value="TreeGrafter"/>
</dbReference>
<keyword evidence="8" id="KW-1185">Reference proteome</keyword>
<dbReference type="PANTHER" id="PTHR30055">
    <property type="entry name" value="HTH-TYPE TRANSCRIPTIONAL REGULATOR RUTR"/>
    <property type="match status" value="1"/>
</dbReference>
<dbReference type="EMBL" id="CP000774">
    <property type="protein sequence ID" value="ABS61776.1"/>
    <property type="molecule type" value="Genomic_DNA"/>
</dbReference>
<organism evidence="7 8">
    <name type="scientific">Parvibaculum lavamentivorans (strain DS-1 / DSM 13023 / NCIMB 13966)</name>
    <dbReference type="NCBI Taxonomy" id="402881"/>
    <lineage>
        <taxon>Bacteria</taxon>
        <taxon>Pseudomonadati</taxon>
        <taxon>Pseudomonadota</taxon>
        <taxon>Alphaproteobacteria</taxon>
        <taxon>Hyphomicrobiales</taxon>
        <taxon>Parvibaculaceae</taxon>
        <taxon>Parvibaculum</taxon>
    </lineage>
</organism>
<proteinExistence type="predicted"/>
<dbReference type="InterPro" id="IPR009057">
    <property type="entry name" value="Homeodomain-like_sf"/>
</dbReference>
<dbReference type="PRINTS" id="PR00455">
    <property type="entry name" value="HTHTETR"/>
</dbReference>
<dbReference type="PROSITE" id="PS01081">
    <property type="entry name" value="HTH_TETR_1"/>
    <property type="match status" value="1"/>
</dbReference>
<dbReference type="PROSITE" id="PS50977">
    <property type="entry name" value="HTH_TETR_2"/>
    <property type="match status" value="1"/>
</dbReference>
<dbReference type="HOGENOM" id="CLU_069356_12_4_5"/>
<evidence type="ECO:0000256" key="5">
    <source>
        <dbReference type="PROSITE-ProRule" id="PRU00335"/>
    </source>
</evidence>
<feature type="domain" description="HTH tetR-type" evidence="6">
    <location>
        <begin position="21"/>
        <end position="81"/>
    </location>
</feature>
<feature type="DNA-binding region" description="H-T-H motif" evidence="5">
    <location>
        <begin position="44"/>
        <end position="63"/>
    </location>
</feature>
<dbReference type="Gene3D" id="1.10.10.60">
    <property type="entry name" value="Homeodomain-like"/>
    <property type="match status" value="1"/>
</dbReference>
<evidence type="ECO:0000256" key="3">
    <source>
        <dbReference type="ARBA" id="ARBA00023125"/>
    </source>
</evidence>
<dbReference type="Pfam" id="PF17932">
    <property type="entry name" value="TetR_C_24"/>
    <property type="match status" value="1"/>
</dbReference>
<accession>A7HPE3</accession>
<dbReference type="eggNOG" id="COG1309">
    <property type="taxonomic scope" value="Bacteria"/>
</dbReference>
<dbReference type="InterPro" id="IPR023772">
    <property type="entry name" value="DNA-bd_HTH_TetR-type_CS"/>
</dbReference>
<dbReference type="AlphaFoldDB" id="A7HPE3"/>